<evidence type="ECO:0000256" key="2">
    <source>
        <dbReference type="ARBA" id="ARBA00022448"/>
    </source>
</evidence>
<dbReference type="InterPro" id="IPR050095">
    <property type="entry name" value="ECF_ABC_transporter_ATP-bd"/>
</dbReference>
<dbReference type="Proteomes" id="UP001056708">
    <property type="component" value="Chromosome"/>
</dbReference>
<keyword evidence="2" id="KW-0813">Transport</keyword>
<accession>A0ABY5ARI9</accession>
<keyword evidence="3" id="KW-0547">Nucleotide-binding</keyword>
<evidence type="ECO:0000256" key="3">
    <source>
        <dbReference type="ARBA" id="ARBA00022741"/>
    </source>
</evidence>
<dbReference type="InterPro" id="IPR015856">
    <property type="entry name" value="ABC_transpr_CbiO/EcfA_su"/>
</dbReference>
<dbReference type="PANTHER" id="PTHR43553">
    <property type="entry name" value="HEAVY METAL TRANSPORTER"/>
    <property type="match status" value="1"/>
</dbReference>
<evidence type="ECO:0000313" key="6">
    <source>
        <dbReference type="EMBL" id="USR90768.1"/>
    </source>
</evidence>
<dbReference type="PANTHER" id="PTHR43553:SF24">
    <property type="entry name" value="ENERGY-COUPLING FACTOR TRANSPORTER ATP-BINDING PROTEIN ECFA1"/>
    <property type="match status" value="1"/>
</dbReference>
<dbReference type="CDD" id="cd03225">
    <property type="entry name" value="ABC_cobalt_CbiO_domain1"/>
    <property type="match status" value="1"/>
</dbReference>
<dbReference type="RefSeq" id="WP_252662792.1">
    <property type="nucleotide sequence ID" value="NZ_CP098611.1"/>
</dbReference>
<keyword evidence="7" id="KW-1185">Reference proteome</keyword>
<reference evidence="6" key="1">
    <citation type="submission" date="2022-06" db="EMBL/GenBank/DDBJ databases">
        <title>Genome sequence of Phormidium yuhuli AB48 isolated from an industrial photobioreactor environment.</title>
        <authorList>
            <person name="Qiu Y."/>
            <person name="Noonan A.J.C."/>
            <person name="Dofher K."/>
            <person name="Koch M."/>
            <person name="Kieft B."/>
            <person name="Lin X."/>
            <person name="Ziels R.M."/>
            <person name="Hallam S.J."/>
        </authorList>
    </citation>
    <scope>NUCLEOTIDE SEQUENCE</scope>
    <source>
        <strain evidence="6">AB48</strain>
    </source>
</reference>
<dbReference type="Pfam" id="PF00005">
    <property type="entry name" value="ABC_tran"/>
    <property type="match status" value="1"/>
</dbReference>
<evidence type="ECO:0000313" key="7">
    <source>
        <dbReference type="Proteomes" id="UP001056708"/>
    </source>
</evidence>
<gene>
    <name evidence="6" type="ORF">NEA10_18410</name>
</gene>
<proteinExistence type="inferred from homology"/>
<dbReference type="InterPro" id="IPR027417">
    <property type="entry name" value="P-loop_NTPase"/>
</dbReference>
<evidence type="ECO:0000256" key="1">
    <source>
        <dbReference type="ARBA" id="ARBA00005417"/>
    </source>
</evidence>
<dbReference type="SUPFAM" id="SSF52540">
    <property type="entry name" value="P-loop containing nucleoside triphosphate hydrolases"/>
    <property type="match status" value="1"/>
</dbReference>
<protein>
    <submittedName>
        <fullName evidence="6">Energy-coupling factor ABC transporter ATP-binding protein</fullName>
    </submittedName>
</protein>
<evidence type="ECO:0000256" key="4">
    <source>
        <dbReference type="ARBA" id="ARBA00022840"/>
    </source>
</evidence>
<dbReference type="SMART" id="SM00382">
    <property type="entry name" value="AAA"/>
    <property type="match status" value="1"/>
</dbReference>
<dbReference type="Gene3D" id="3.40.50.300">
    <property type="entry name" value="P-loop containing nucleotide triphosphate hydrolases"/>
    <property type="match status" value="1"/>
</dbReference>
<sequence length="222" mass="24240">MLHLTNLSYHPPASPTEILKSLNLELLPQKLGLIVGPSGSGKTTLLEILAGLAEPTSGQVKWRDRELLPEQLRQLVGLVFQFPERHFCGGTILEELRLGHPEIGSDQVKQALEAVGLSHLSLYGAPHDLSGGQQRRLALAVQLIRQPQVLLLDEPTAGLDWSMRRQLANLLKQLKQDWSLLVVTHDAGELLEIADSCWTIHDGTVTPVDTPSGEQTPSATLG</sequence>
<dbReference type="GO" id="GO:0005524">
    <property type="term" value="F:ATP binding"/>
    <property type="evidence" value="ECO:0007669"/>
    <property type="project" value="UniProtKB-KW"/>
</dbReference>
<name>A0ABY5ARI9_9CYAN</name>
<dbReference type="PROSITE" id="PS00211">
    <property type="entry name" value="ABC_TRANSPORTER_1"/>
    <property type="match status" value="1"/>
</dbReference>
<dbReference type="PROSITE" id="PS50893">
    <property type="entry name" value="ABC_TRANSPORTER_2"/>
    <property type="match status" value="1"/>
</dbReference>
<dbReference type="EMBL" id="CP098611">
    <property type="protein sequence ID" value="USR90768.1"/>
    <property type="molecule type" value="Genomic_DNA"/>
</dbReference>
<dbReference type="InterPro" id="IPR003593">
    <property type="entry name" value="AAA+_ATPase"/>
</dbReference>
<evidence type="ECO:0000259" key="5">
    <source>
        <dbReference type="PROSITE" id="PS50893"/>
    </source>
</evidence>
<keyword evidence="4 6" id="KW-0067">ATP-binding</keyword>
<comment type="similarity">
    <text evidence="1">Belongs to the ABC transporter superfamily.</text>
</comment>
<dbReference type="InterPro" id="IPR003439">
    <property type="entry name" value="ABC_transporter-like_ATP-bd"/>
</dbReference>
<feature type="domain" description="ABC transporter" evidence="5">
    <location>
        <begin position="2"/>
        <end position="221"/>
    </location>
</feature>
<organism evidence="6 7">
    <name type="scientific">Phormidium yuhuli AB48</name>
    <dbReference type="NCBI Taxonomy" id="2940671"/>
    <lineage>
        <taxon>Bacteria</taxon>
        <taxon>Bacillati</taxon>
        <taxon>Cyanobacteriota</taxon>
        <taxon>Cyanophyceae</taxon>
        <taxon>Oscillatoriophycideae</taxon>
        <taxon>Oscillatoriales</taxon>
        <taxon>Oscillatoriaceae</taxon>
        <taxon>Phormidium</taxon>
        <taxon>Phormidium yuhuli</taxon>
    </lineage>
</organism>
<dbReference type="InterPro" id="IPR017871">
    <property type="entry name" value="ABC_transporter-like_CS"/>
</dbReference>